<evidence type="ECO:0000256" key="5">
    <source>
        <dbReference type="PROSITE-ProRule" id="PRU00723"/>
    </source>
</evidence>
<dbReference type="InterPro" id="IPR045877">
    <property type="entry name" value="ZFP36-like"/>
</dbReference>
<protein>
    <recommendedName>
        <fullName evidence="7">C3H1-type domain-containing protein</fullName>
    </recommendedName>
</protein>
<dbReference type="InterPro" id="IPR041367">
    <property type="entry name" value="Znf-CCCH_4"/>
</dbReference>
<dbReference type="GO" id="GO:0003729">
    <property type="term" value="F:mRNA binding"/>
    <property type="evidence" value="ECO:0007669"/>
    <property type="project" value="InterPro"/>
</dbReference>
<dbReference type="OrthoDB" id="410307at2759"/>
<feature type="domain" description="C3H1-type" evidence="7">
    <location>
        <begin position="62"/>
        <end position="90"/>
    </location>
</feature>
<evidence type="ECO:0000256" key="4">
    <source>
        <dbReference type="ARBA" id="ARBA00022833"/>
    </source>
</evidence>
<sequence length="202" mass="23648">MIQMENQFHKRPRLSESLPNRRTQNKNDLCLNFQRGSCDYGDRCCFAHCNEELRGFENPRSSEKAKLCWRFMYGAKCEFGDKCHFLHVKPGRTNAAVSFLNVDENGDMLQQKQYPWKTKLCNRWMWTGSCKYGLSCCFAHGELELQNQGPNDSQDYAEGGPCKLIDKRVEGKQLKVKWKNNEMISRVYADWINDMPLVFHTI</sequence>
<evidence type="ECO:0000256" key="1">
    <source>
        <dbReference type="ARBA" id="ARBA00022723"/>
    </source>
</evidence>
<proteinExistence type="predicted"/>
<dbReference type="Pfam" id="PF18044">
    <property type="entry name" value="zf-CCCH_4"/>
    <property type="match status" value="1"/>
</dbReference>
<evidence type="ECO:0000259" key="7">
    <source>
        <dbReference type="PROSITE" id="PS50103"/>
    </source>
</evidence>
<dbReference type="PANTHER" id="PTHR12547">
    <property type="entry name" value="CCCH ZINC FINGER/TIS11-RELATED"/>
    <property type="match status" value="1"/>
</dbReference>
<dbReference type="InterPro" id="IPR036855">
    <property type="entry name" value="Znf_CCCH_sf"/>
</dbReference>
<dbReference type="PROSITE" id="PS50103">
    <property type="entry name" value="ZF_C3H1"/>
    <property type="match status" value="3"/>
</dbReference>
<evidence type="ECO:0000313" key="9">
    <source>
        <dbReference type="Proteomes" id="UP000326396"/>
    </source>
</evidence>
<evidence type="ECO:0000256" key="3">
    <source>
        <dbReference type="ARBA" id="ARBA00022771"/>
    </source>
</evidence>
<feature type="domain" description="C3H1-type" evidence="7">
    <location>
        <begin position="115"/>
        <end position="143"/>
    </location>
</feature>
<dbReference type="GO" id="GO:0008270">
    <property type="term" value="F:zinc ion binding"/>
    <property type="evidence" value="ECO:0007669"/>
    <property type="project" value="UniProtKB-KW"/>
</dbReference>
<feature type="zinc finger region" description="C3H1-type" evidence="5">
    <location>
        <begin position="24"/>
        <end position="51"/>
    </location>
</feature>
<dbReference type="SUPFAM" id="SSF90229">
    <property type="entry name" value="CCCH zinc finger"/>
    <property type="match status" value="3"/>
</dbReference>
<accession>A0A5N6LXI0</accession>
<keyword evidence="3 5" id="KW-0863">Zinc-finger</keyword>
<feature type="region of interest" description="Disordered" evidence="6">
    <location>
        <begin position="1"/>
        <end position="21"/>
    </location>
</feature>
<dbReference type="Proteomes" id="UP000326396">
    <property type="component" value="Linkage Group LG8"/>
</dbReference>
<dbReference type="FunFam" id="4.10.1000.10:FF:000001">
    <property type="entry name" value="zinc finger CCCH domain-containing protein 15-like"/>
    <property type="match status" value="1"/>
</dbReference>
<dbReference type="Gene3D" id="3.30.1370.210">
    <property type="match status" value="1"/>
</dbReference>
<keyword evidence="9" id="KW-1185">Reference proteome</keyword>
<dbReference type="SMART" id="SM00356">
    <property type="entry name" value="ZnF_C3H1"/>
    <property type="match status" value="3"/>
</dbReference>
<dbReference type="EMBL" id="SZYD01000018">
    <property type="protein sequence ID" value="KAD2806171.1"/>
    <property type="molecule type" value="Genomic_DNA"/>
</dbReference>
<dbReference type="Gene3D" id="4.10.1000.10">
    <property type="entry name" value="Zinc finger, CCCH-type"/>
    <property type="match status" value="1"/>
</dbReference>
<feature type="zinc finger region" description="C3H1-type" evidence="5">
    <location>
        <begin position="115"/>
        <end position="143"/>
    </location>
</feature>
<keyword evidence="2" id="KW-0677">Repeat</keyword>
<feature type="zinc finger region" description="C3H1-type" evidence="5">
    <location>
        <begin position="62"/>
        <end position="90"/>
    </location>
</feature>
<name>A0A5N6LXI0_9ASTR</name>
<keyword evidence="1 5" id="KW-0479">Metal-binding</keyword>
<evidence type="ECO:0000313" key="8">
    <source>
        <dbReference type="EMBL" id="KAD2806171.1"/>
    </source>
</evidence>
<evidence type="ECO:0000256" key="6">
    <source>
        <dbReference type="SAM" id="MobiDB-lite"/>
    </source>
</evidence>
<dbReference type="Pfam" id="PF00642">
    <property type="entry name" value="zf-CCCH"/>
    <property type="match status" value="2"/>
</dbReference>
<dbReference type="InterPro" id="IPR000571">
    <property type="entry name" value="Znf_CCCH"/>
</dbReference>
<comment type="caution">
    <text evidence="8">The sequence shown here is derived from an EMBL/GenBank/DDBJ whole genome shotgun (WGS) entry which is preliminary data.</text>
</comment>
<dbReference type="PANTHER" id="PTHR12547:SF18">
    <property type="entry name" value="PROTEIN TIS11"/>
    <property type="match status" value="1"/>
</dbReference>
<feature type="domain" description="C3H1-type" evidence="7">
    <location>
        <begin position="24"/>
        <end position="51"/>
    </location>
</feature>
<gene>
    <name evidence="8" type="ORF">E3N88_39548</name>
</gene>
<dbReference type="AlphaFoldDB" id="A0A5N6LXI0"/>
<reference evidence="8 9" key="1">
    <citation type="submission" date="2019-05" db="EMBL/GenBank/DDBJ databases">
        <title>Mikania micrantha, genome provides insights into the molecular mechanism of rapid growth.</title>
        <authorList>
            <person name="Liu B."/>
        </authorList>
    </citation>
    <scope>NUCLEOTIDE SEQUENCE [LARGE SCALE GENOMIC DNA]</scope>
    <source>
        <strain evidence="8">NLD-2019</strain>
        <tissue evidence="8">Leaf</tissue>
    </source>
</reference>
<evidence type="ECO:0000256" key="2">
    <source>
        <dbReference type="ARBA" id="ARBA00022737"/>
    </source>
</evidence>
<keyword evidence="4 5" id="KW-0862">Zinc</keyword>
<organism evidence="8 9">
    <name type="scientific">Mikania micrantha</name>
    <name type="common">bitter vine</name>
    <dbReference type="NCBI Taxonomy" id="192012"/>
    <lineage>
        <taxon>Eukaryota</taxon>
        <taxon>Viridiplantae</taxon>
        <taxon>Streptophyta</taxon>
        <taxon>Embryophyta</taxon>
        <taxon>Tracheophyta</taxon>
        <taxon>Spermatophyta</taxon>
        <taxon>Magnoliopsida</taxon>
        <taxon>eudicotyledons</taxon>
        <taxon>Gunneridae</taxon>
        <taxon>Pentapetalae</taxon>
        <taxon>asterids</taxon>
        <taxon>campanulids</taxon>
        <taxon>Asterales</taxon>
        <taxon>Asteraceae</taxon>
        <taxon>Asteroideae</taxon>
        <taxon>Heliantheae alliance</taxon>
        <taxon>Eupatorieae</taxon>
        <taxon>Mikania</taxon>
    </lineage>
</organism>